<dbReference type="WBParaSite" id="JU765_v2.g9692.t1">
    <property type="protein sequence ID" value="JU765_v2.g9692.t1"/>
    <property type="gene ID" value="JU765_v2.g9692"/>
</dbReference>
<reference evidence="2" key="1">
    <citation type="submission" date="2022-11" db="UniProtKB">
        <authorList>
            <consortium name="WormBaseParasite"/>
        </authorList>
    </citation>
    <scope>IDENTIFICATION</scope>
</reference>
<name>A0AC34RT53_9BILA</name>
<proteinExistence type="predicted"/>
<evidence type="ECO:0000313" key="1">
    <source>
        <dbReference type="Proteomes" id="UP000887576"/>
    </source>
</evidence>
<evidence type="ECO:0000313" key="2">
    <source>
        <dbReference type="WBParaSite" id="JU765_v2.g9692.t1"/>
    </source>
</evidence>
<sequence length="675" mass="77045">MGNSNSTWPFCGEPLMKDGSIYNTSTIPNVSVCFQHTILVFVPCFFYWLLFSALLMQAKRSRNANRFLPLPISWLFGLKLIIAAILFFDSIFLFTRYFADNSDDLPTPGVNIVYPLILAITCVLLIFGHIVCKQAGVVSSGIIFNTWLLLAFCGLPELYEWIQKSTDEQESTSNGRNIGFYIWWFGCLIEAFLFCFADKRSNKEVPNAELDSSFLNRLTIQWFTRLPLIGAKKDLEIQDLFELNEGNTANYLENQWDHYWIPTMKKYSEKRKAMLAEAVVTKMNGKESNHDKQTTTNKLEPPSVVYNLFKMFKYELITSFGIKICSDILQFANPYLLNLLLNYVSDPDAHLWQGIAFGLLMFGASQLRSFLINYYFYIMFRIGVKLQSAMTAAVYRKTLKLSNIARKDKTVGEIVNLMAIDIERFQLIASQIQQYWSTLGIAALPGVFITALFIPYTILTSHFMRRWMVQQMKLKDERTKICNEVLNGIKVVKLYAWEIPMMTLIEKIRKQELFCIFKASLVRMTVDVFNWSTPFLVALCAFATYTLTDTEHHKLTPQIAFVALTLFNQLRSPMTMIGMLINLTVETVVSNRRLKEFFVAEEMDQQAIERTPETSGKNDLINSDKADFSWDVSHDSPEASTAIPNLKDITMQVSNGSLVAVVGRVGSGKSSLLSA</sequence>
<organism evidence="1 2">
    <name type="scientific">Panagrolaimus sp. JU765</name>
    <dbReference type="NCBI Taxonomy" id="591449"/>
    <lineage>
        <taxon>Eukaryota</taxon>
        <taxon>Metazoa</taxon>
        <taxon>Ecdysozoa</taxon>
        <taxon>Nematoda</taxon>
        <taxon>Chromadorea</taxon>
        <taxon>Rhabditida</taxon>
        <taxon>Tylenchina</taxon>
        <taxon>Panagrolaimomorpha</taxon>
        <taxon>Panagrolaimoidea</taxon>
        <taxon>Panagrolaimidae</taxon>
        <taxon>Panagrolaimus</taxon>
    </lineage>
</organism>
<dbReference type="Proteomes" id="UP000887576">
    <property type="component" value="Unplaced"/>
</dbReference>
<accession>A0AC34RT53</accession>
<protein>
    <submittedName>
        <fullName evidence="2">ABC transmembrane type-1 domain-containing protein</fullName>
    </submittedName>
</protein>